<name>A0A7C9LWA8_9MICO</name>
<gene>
    <name evidence="3" type="ORF">GLX25_09645</name>
</gene>
<dbReference type="Proteomes" id="UP000480122">
    <property type="component" value="Unassembled WGS sequence"/>
</dbReference>
<dbReference type="RefSeq" id="WP_155842263.1">
    <property type="nucleotide sequence ID" value="NZ_BAAAIA010000002.1"/>
</dbReference>
<sequence>MADRSCWNCGAMNAPDARWCTNCNSYLGWDKEAAASGGASAPPSGAGGSGAATTESPGPAPDGGTEVGTPGGDGADGAPGGDGASAPPAGTTAAAGNGPAPGSPEVTVATPEVTLTPDEPAQVQVEVENPTKVVDGYDVVLVDPPEWLDLVVPEIHLMPGASDDVGLTLVMRPGPMVVAQRVEAALRISSQEDARRYALATVVVDVPRHGPRVGIAANPAMIRLEDVGEGEFTLTLDNRTANFPQTLNLSAKDPEDVVRFRFPSTTVEVEPGSTAEVRVGFTAPQPPPGEQRNRQLSVAATDGDGPIATTITLVQSTEAAPVDVPITVQVQPSTIRLEDAQDAEFDVLIDNRAGHSNVIVGLTGTDPEQRLSFAFTPARFGAAAGKVTKARGLVRAVPPPPGSQATHPFTVVASDGTTDVSGQAELEMTSSAAAIATAELRANPERLDLGHGRQGRFTVEIDNRRGVRPLNVAISGRSDDGAVRATFDPATILVAPGAIGYSRVSLTSPRPPAGQQGSRRLHVTASDGSQDLDASIEIEQTRPNHRPAVGRWLIALGALMVIVGALFLPWFDGIGPPQLNPVAIVQSILTSSGLQSEFVEGPVRILLVVLGVLMLLGIAGKDGGLSRKSAVLVVLLGAGYLVFLAVTPGMTLSALDVGLPVIWIGAAVGYAGGILVRMKD</sequence>
<evidence type="ECO:0000313" key="3">
    <source>
        <dbReference type="EMBL" id="MUN07379.1"/>
    </source>
</evidence>
<evidence type="ECO:0000256" key="2">
    <source>
        <dbReference type="SAM" id="Phobius"/>
    </source>
</evidence>
<feature type="compositionally biased region" description="Low complexity" evidence="1">
    <location>
        <begin position="51"/>
        <end position="64"/>
    </location>
</feature>
<dbReference type="OrthoDB" id="4592765at2"/>
<keyword evidence="2" id="KW-0472">Membrane</keyword>
<protein>
    <submittedName>
        <fullName evidence="3">Uncharacterized protein</fullName>
    </submittedName>
</protein>
<feature type="transmembrane region" description="Helical" evidence="2">
    <location>
        <begin position="631"/>
        <end position="651"/>
    </location>
</feature>
<feature type="compositionally biased region" description="Low complexity" evidence="1">
    <location>
        <begin position="84"/>
        <end position="104"/>
    </location>
</feature>
<proteinExistence type="predicted"/>
<feature type="compositionally biased region" description="Low complexity" evidence="1">
    <location>
        <begin position="34"/>
        <end position="44"/>
    </location>
</feature>
<feature type="transmembrane region" description="Helical" evidence="2">
    <location>
        <begin position="601"/>
        <end position="619"/>
    </location>
</feature>
<accession>A0A7C9LWA8</accession>
<evidence type="ECO:0000313" key="4">
    <source>
        <dbReference type="Proteomes" id="UP000480122"/>
    </source>
</evidence>
<reference evidence="3 4" key="1">
    <citation type="submission" date="2019-11" db="EMBL/GenBank/DDBJ databases">
        <title>Agromyces kandeliae sp. nov., isolated from mangrove soil.</title>
        <authorList>
            <person name="Wang R."/>
        </authorList>
    </citation>
    <scope>NUCLEOTIDE SEQUENCE [LARGE SCALE GENOMIC DNA]</scope>
    <source>
        <strain evidence="3 4">JCM 11431</strain>
    </source>
</reference>
<dbReference type="EMBL" id="WODA01000017">
    <property type="protein sequence ID" value="MUN07379.1"/>
    <property type="molecule type" value="Genomic_DNA"/>
</dbReference>
<keyword evidence="2" id="KW-0812">Transmembrane</keyword>
<dbReference type="AlphaFoldDB" id="A0A7C9LWA8"/>
<feature type="region of interest" description="Disordered" evidence="1">
    <location>
        <begin position="505"/>
        <end position="524"/>
    </location>
</feature>
<keyword evidence="4" id="KW-1185">Reference proteome</keyword>
<keyword evidence="2" id="KW-1133">Transmembrane helix</keyword>
<organism evidence="3 4">
    <name type="scientific">Agromyces luteolus</name>
    <dbReference type="NCBI Taxonomy" id="88373"/>
    <lineage>
        <taxon>Bacteria</taxon>
        <taxon>Bacillati</taxon>
        <taxon>Actinomycetota</taxon>
        <taxon>Actinomycetes</taxon>
        <taxon>Micrococcales</taxon>
        <taxon>Microbacteriaceae</taxon>
        <taxon>Agromyces</taxon>
    </lineage>
</organism>
<evidence type="ECO:0000256" key="1">
    <source>
        <dbReference type="SAM" id="MobiDB-lite"/>
    </source>
</evidence>
<feature type="region of interest" description="Disordered" evidence="1">
    <location>
        <begin position="34"/>
        <end position="107"/>
    </location>
</feature>
<feature type="transmembrane region" description="Helical" evidence="2">
    <location>
        <begin position="552"/>
        <end position="571"/>
    </location>
</feature>
<feature type="transmembrane region" description="Helical" evidence="2">
    <location>
        <begin position="657"/>
        <end position="676"/>
    </location>
</feature>
<comment type="caution">
    <text evidence="3">The sequence shown here is derived from an EMBL/GenBank/DDBJ whole genome shotgun (WGS) entry which is preliminary data.</text>
</comment>
<feature type="compositionally biased region" description="Gly residues" evidence="1">
    <location>
        <begin position="65"/>
        <end position="83"/>
    </location>
</feature>